<proteinExistence type="inferred from homology"/>
<evidence type="ECO:0000313" key="7">
    <source>
        <dbReference type="Proteomes" id="UP001472677"/>
    </source>
</evidence>
<name>A0ABR2B0W9_9ROSI</name>
<evidence type="ECO:0000256" key="2">
    <source>
        <dbReference type="ARBA" id="ARBA00022676"/>
    </source>
</evidence>
<reference evidence="6 7" key="1">
    <citation type="journal article" date="2024" name="G3 (Bethesda)">
        <title>Genome assembly of Hibiscus sabdariffa L. provides insights into metabolisms of medicinal natural products.</title>
        <authorList>
            <person name="Kim T."/>
        </authorList>
    </citation>
    <scope>NUCLEOTIDE SEQUENCE [LARGE SCALE GENOMIC DNA]</scope>
    <source>
        <strain evidence="6">TK-2024</strain>
        <tissue evidence="6">Old leaves</tissue>
    </source>
</reference>
<evidence type="ECO:0000256" key="3">
    <source>
        <dbReference type="ARBA" id="ARBA00022679"/>
    </source>
</evidence>
<comment type="caution">
    <text evidence="6">The sequence shown here is derived from an EMBL/GenBank/DDBJ whole genome shotgun (WGS) entry which is preliminary data.</text>
</comment>
<evidence type="ECO:0000256" key="4">
    <source>
        <dbReference type="RuleBase" id="RU003718"/>
    </source>
</evidence>
<dbReference type="InterPro" id="IPR035595">
    <property type="entry name" value="UDP_glycos_trans_CS"/>
</dbReference>
<keyword evidence="3 4" id="KW-0808">Transferase</keyword>
<dbReference type="PANTHER" id="PTHR48046:SF6">
    <property type="entry name" value="GLYCOSYLTRANSFERASE"/>
    <property type="match status" value="1"/>
</dbReference>
<keyword evidence="7" id="KW-1185">Reference proteome</keyword>
<dbReference type="Proteomes" id="UP001472677">
    <property type="component" value="Unassembled WGS sequence"/>
</dbReference>
<dbReference type="Pfam" id="PF00201">
    <property type="entry name" value="UDPGT"/>
    <property type="match status" value="1"/>
</dbReference>
<evidence type="ECO:0000256" key="1">
    <source>
        <dbReference type="ARBA" id="ARBA00009995"/>
    </source>
</evidence>
<dbReference type="EMBL" id="JBBPBM010000217">
    <property type="protein sequence ID" value="KAK8500376.1"/>
    <property type="molecule type" value="Genomic_DNA"/>
</dbReference>
<dbReference type="InterPro" id="IPR002213">
    <property type="entry name" value="UDP_glucos_trans"/>
</dbReference>
<dbReference type="SUPFAM" id="SSF53756">
    <property type="entry name" value="UDP-Glycosyltransferase/glycogen phosphorylase"/>
    <property type="match status" value="1"/>
</dbReference>
<dbReference type="PROSITE" id="PS00375">
    <property type="entry name" value="UDPGT"/>
    <property type="match status" value="1"/>
</dbReference>
<dbReference type="Gene3D" id="3.40.50.2000">
    <property type="entry name" value="Glycogen Phosphorylase B"/>
    <property type="match status" value="2"/>
</dbReference>
<keyword evidence="2 4" id="KW-0328">Glycosyltransferase</keyword>
<dbReference type="EC" id="2.4.1.-" evidence="5"/>
<dbReference type="CDD" id="cd03784">
    <property type="entry name" value="GT1_Gtf-like"/>
    <property type="match status" value="1"/>
</dbReference>
<gene>
    <name evidence="6" type="ORF">V6N12_013901</name>
</gene>
<sequence length="518" mass="57121">MVGVDELLDVAQSLACNASFGAGEWCAWLGVARKGRQGRVLESSDSMAKPQTPHIVILPSPGMGHLIPLVEFAKRLVHQHCFTVTFVIPTDDSPSKAQKSILHSLPSSIDHVFLPPADLSDLPEDSKIETTISLTLARSLPFIRDAFKSLVAKTKLVALVVDLFGTDAFDVAREFDIPPYMFFPATAMTLSLFLYLPTLDQMVSCQYRDLLELLRIPGCIPIHGKELLDPTQDRRNDAYKWLLHHTERYRLAEGIMVNSFVDLEAGAIKALQEKEPGKPPVYPVGPLVNIDPTGKLDGSDCLKWLDDQPHGSVLYVSFGSGGTLSYNQITELALGLEISEQRFLWVVRSPNDTVANATFFSVESQKDPFDFLPEGFLERTKGRGLVVPSWAPQAQVLRHESTGGFLTHCGWNSVLESVVNGVPLIAWPLYAEQRMNALMLTEDIKVALRAKKPDENGLVCRDEIAEAVKVLMEGEEGKGVRNRMKYLKEAGAKVLGDNGSSTKALSEVANKWKNQTGI</sequence>
<evidence type="ECO:0000313" key="6">
    <source>
        <dbReference type="EMBL" id="KAK8500376.1"/>
    </source>
</evidence>
<dbReference type="PANTHER" id="PTHR48046">
    <property type="entry name" value="UDP-GLYCOSYLTRANSFERASE 72E1"/>
    <property type="match status" value="1"/>
</dbReference>
<accession>A0ABR2B0W9</accession>
<evidence type="ECO:0000256" key="5">
    <source>
        <dbReference type="RuleBase" id="RU362057"/>
    </source>
</evidence>
<protein>
    <recommendedName>
        <fullName evidence="5">Glycosyltransferase</fullName>
        <ecNumber evidence="5">2.4.1.-</ecNumber>
    </recommendedName>
</protein>
<organism evidence="6 7">
    <name type="scientific">Hibiscus sabdariffa</name>
    <name type="common">roselle</name>
    <dbReference type="NCBI Taxonomy" id="183260"/>
    <lineage>
        <taxon>Eukaryota</taxon>
        <taxon>Viridiplantae</taxon>
        <taxon>Streptophyta</taxon>
        <taxon>Embryophyta</taxon>
        <taxon>Tracheophyta</taxon>
        <taxon>Spermatophyta</taxon>
        <taxon>Magnoliopsida</taxon>
        <taxon>eudicotyledons</taxon>
        <taxon>Gunneridae</taxon>
        <taxon>Pentapetalae</taxon>
        <taxon>rosids</taxon>
        <taxon>malvids</taxon>
        <taxon>Malvales</taxon>
        <taxon>Malvaceae</taxon>
        <taxon>Malvoideae</taxon>
        <taxon>Hibiscus</taxon>
    </lineage>
</organism>
<comment type="similarity">
    <text evidence="1 4">Belongs to the UDP-glycosyltransferase family.</text>
</comment>